<dbReference type="GeneID" id="54995755"/>
<proteinExistence type="predicted"/>
<sequence>MIKEAEKLKRLIQLARGATQKSLSQLTDEEKYAVMFLGDHYPAKWDKGKIKYDRDAKQVVWSGSYVEVNKALKALDPEAKGFSSNAIHILIDEDLPRFKEASFKEALASEDLIPFKHGKYAHLPPLEKEKPTLVKDEVYRGIGTMLASLTVALHKELELTPLENAVHFMCHKYVDTFKELCKSLGMPSFTILNYAPEYTRAARGTMEFDDTGSTASYLATYIYFASLGIKLKSKKEE</sequence>
<evidence type="ECO:0000313" key="2">
    <source>
        <dbReference type="Proteomes" id="UP000253106"/>
    </source>
</evidence>
<dbReference type="RefSeq" id="YP_009805100.1">
    <property type="nucleotide sequence ID" value="NC_048006.1"/>
</dbReference>
<keyword evidence="2" id="KW-1185">Reference proteome</keyword>
<evidence type="ECO:0000313" key="1">
    <source>
        <dbReference type="EMBL" id="AXC40331.1"/>
    </source>
</evidence>
<dbReference type="EMBL" id="MH370367">
    <property type="protein sequence ID" value="AXC40331.1"/>
    <property type="molecule type" value="Genomic_DNA"/>
</dbReference>
<dbReference type="KEGG" id="vg:54995755"/>
<name>A0A2Z5HJ87_9CAUD</name>
<organism evidence="1 2">
    <name type="scientific">Salmonella phage S114</name>
    <dbReference type="NCBI Taxonomy" id="2231343"/>
    <lineage>
        <taxon>Viruses</taxon>
        <taxon>Duplodnaviria</taxon>
        <taxon>Heunggongvirae</taxon>
        <taxon>Uroviricota</taxon>
        <taxon>Caudoviricetes</taxon>
        <taxon>Demerecviridae</taxon>
        <taxon>Markadamsvirinae</taxon>
        <taxon>Epseptimavirus</taxon>
        <taxon>Epseptimavirus S114</taxon>
    </lineage>
</organism>
<protein>
    <submittedName>
        <fullName evidence="1">Uncharacterized protein</fullName>
    </submittedName>
</protein>
<accession>A0A2Z5HJ87</accession>
<dbReference type="Proteomes" id="UP000253106">
    <property type="component" value="Segment"/>
</dbReference>
<reference evidence="2" key="1">
    <citation type="submission" date="2018-05" db="EMBL/GenBank/DDBJ databases">
        <title>Host range determinants of Salmonella infecting bacteriophages.</title>
        <authorList>
            <person name="Gencay Y.E."/>
        </authorList>
    </citation>
    <scope>NUCLEOTIDE SEQUENCE [LARGE SCALE GENOMIC DNA]</scope>
</reference>